<dbReference type="GO" id="GO:0045944">
    <property type="term" value="P:positive regulation of transcription by RNA polymerase II"/>
    <property type="evidence" value="ECO:0007669"/>
    <property type="project" value="TreeGrafter"/>
</dbReference>
<feature type="domain" description="BHLH" evidence="1">
    <location>
        <begin position="73"/>
        <end position="126"/>
    </location>
</feature>
<dbReference type="SUPFAM" id="SSF47459">
    <property type="entry name" value="HLH, helix-loop-helix DNA-binding domain"/>
    <property type="match status" value="1"/>
</dbReference>
<evidence type="ECO:0000313" key="2">
    <source>
        <dbReference type="EMBL" id="ALJ33560.1"/>
    </source>
</evidence>
<evidence type="ECO:0000259" key="1">
    <source>
        <dbReference type="PROSITE" id="PS50888"/>
    </source>
</evidence>
<sequence>VSSYSLVSSRTRNTTNNKISNIFYRQTKTRMKMIKHEDLYYEDYSSHSSSENENDSLDGENCRLPKRTKVDCTKRLKASARERRRRHVLNDALERLRRKVPSVGSRSSKLSKIEVLRMAIDYIGMLSCYVSSSPDQQSFHYSQQDEQQVPQLEHYQQQAMYNNNNNLMSYQADAYLQQHAWQQQGSPVMNEMNQMLEMQHLQQLTHMDDYTNQQPYPPM</sequence>
<reference evidence="2" key="1">
    <citation type="submission" date="2015-07" db="EMBL/GenBank/DDBJ databases">
        <title>Wnt signalling and multipotent stem cell formation and differenciation in the hydrozoan Clytia hemisphaerica.</title>
        <authorList>
            <person name="Ruggiero A."/>
            <person name="Lapebie P."/>
            <person name="Barreau C."/>
            <person name="Houliston E."/>
        </authorList>
    </citation>
    <scope>NUCLEOTIDE SEQUENCE</scope>
</reference>
<dbReference type="CDD" id="cd11390">
    <property type="entry name" value="bHLH_TS"/>
    <property type="match status" value="1"/>
</dbReference>
<dbReference type="AlphaFoldDB" id="A0A0P0F380"/>
<dbReference type="GO" id="GO:0005634">
    <property type="term" value="C:nucleus"/>
    <property type="evidence" value="ECO:0007669"/>
    <property type="project" value="TreeGrafter"/>
</dbReference>
<name>A0A0P0F380_9CNID</name>
<dbReference type="GO" id="GO:0070888">
    <property type="term" value="F:E-box binding"/>
    <property type="evidence" value="ECO:0007669"/>
    <property type="project" value="TreeGrafter"/>
</dbReference>
<dbReference type="InterPro" id="IPR050359">
    <property type="entry name" value="bHLH_transcription_factors"/>
</dbReference>
<dbReference type="PANTHER" id="PTHR19290">
    <property type="entry name" value="BASIC HELIX-LOOP-HELIX PROTEIN NEUROGENIN-RELATED"/>
    <property type="match status" value="1"/>
</dbReference>
<dbReference type="GO" id="GO:0007423">
    <property type="term" value="P:sensory organ development"/>
    <property type="evidence" value="ECO:0007669"/>
    <property type="project" value="TreeGrafter"/>
</dbReference>
<dbReference type="Gene3D" id="4.10.280.10">
    <property type="entry name" value="Helix-loop-helix DNA-binding domain"/>
    <property type="match status" value="1"/>
</dbReference>
<dbReference type="PROSITE" id="PS50888">
    <property type="entry name" value="BHLH"/>
    <property type="match status" value="1"/>
</dbReference>
<organism evidence="2">
    <name type="scientific">Clytia hemisphaerica</name>
    <dbReference type="NCBI Taxonomy" id="252671"/>
    <lineage>
        <taxon>Eukaryota</taxon>
        <taxon>Metazoa</taxon>
        <taxon>Cnidaria</taxon>
        <taxon>Hydrozoa</taxon>
        <taxon>Hydroidolina</taxon>
        <taxon>Leptothecata</taxon>
        <taxon>Obeliida</taxon>
        <taxon>Clytiidae</taxon>
        <taxon>Clytia</taxon>
    </lineage>
</organism>
<feature type="non-terminal residue" evidence="2">
    <location>
        <position position="1"/>
    </location>
</feature>
<proteinExistence type="evidence at transcript level"/>
<accession>A0A0P0F380</accession>
<dbReference type="GO" id="GO:0046983">
    <property type="term" value="F:protein dimerization activity"/>
    <property type="evidence" value="ECO:0007669"/>
    <property type="project" value="InterPro"/>
</dbReference>
<dbReference type="GO" id="GO:0000981">
    <property type="term" value="F:DNA-binding transcription factor activity, RNA polymerase II-specific"/>
    <property type="evidence" value="ECO:0007669"/>
    <property type="project" value="TreeGrafter"/>
</dbReference>
<dbReference type="Pfam" id="PF00010">
    <property type="entry name" value="HLH"/>
    <property type="match status" value="1"/>
</dbReference>
<dbReference type="SMART" id="SM00353">
    <property type="entry name" value="HLH"/>
    <property type="match status" value="1"/>
</dbReference>
<dbReference type="PANTHER" id="PTHR19290:SF163">
    <property type="entry name" value="BASIC HELIX-LOOP-HELIX NEURAL TRANSCRIPTION FACTOR TAP"/>
    <property type="match status" value="1"/>
</dbReference>
<dbReference type="InterPro" id="IPR036638">
    <property type="entry name" value="HLH_DNA-bd_sf"/>
</dbReference>
<dbReference type="EMBL" id="KT318157">
    <property type="protein sequence ID" value="ALJ33560.1"/>
    <property type="molecule type" value="mRNA"/>
</dbReference>
<protein>
    <submittedName>
        <fullName evidence="2">Hlh-6</fullName>
    </submittedName>
</protein>
<dbReference type="InterPro" id="IPR011598">
    <property type="entry name" value="bHLH_dom"/>
</dbReference>
<dbReference type="GO" id="GO:0061564">
    <property type="term" value="P:axon development"/>
    <property type="evidence" value="ECO:0007669"/>
    <property type="project" value="TreeGrafter"/>
</dbReference>